<comment type="caution">
    <text evidence="9">Lacks conserved residue(s) required for the propagation of feature annotation.</text>
</comment>
<reference evidence="12" key="1">
    <citation type="submission" date="2025-08" db="UniProtKB">
        <authorList>
            <consortium name="Ensembl"/>
        </authorList>
    </citation>
    <scope>IDENTIFICATION</scope>
</reference>
<dbReference type="OrthoDB" id="547680at2759"/>
<dbReference type="SUPFAM" id="SSF49899">
    <property type="entry name" value="Concanavalin A-like lectins/glucanases"/>
    <property type="match status" value="1"/>
</dbReference>
<dbReference type="InterPro" id="IPR013320">
    <property type="entry name" value="ConA-like_dom_sf"/>
</dbReference>
<evidence type="ECO:0000256" key="3">
    <source>
        <dbReference type="ARBA" id="ARBA00022525"/>
    </source>
</evidence>
<evidence type="ECO:0000256" key="4">
    <source>
        <dbReference type="ARBA" id="ARBA00022723"/>
    </source>
</evidence>
<dbReference type="GeneTree" id="ENSGT01100000263515"/>
<feature type="signal peptide" evidence="10">
    <location>
        <begin position="1"/>
        <end position="19"/>
    </location>
</feature>
<evidence type="ECO:0000256" key="9">
    <source>
        <dbReference type="PROSITE-ProRule" id="PRU01172"/>
    </source>
</evidence>
<dbReference type="PROSITE" id="PS51828">
    <property type="entry name" value="PTX_2"/>
    <property type="match status" value="1"/>
</dbReference>
<comment type="cofactor">
    <cofactor evidence="10">
        <name>Ca(2+)</name>
        <dbReference type="ChEBI" id="CHEBI:29108"/>
    </cofactor>
    <text evidence="10">Binds 2 calcium ions per subunit.</text>
</comment>
<feature type="domain" description="Pentraxin (PTX)" evidence="11">
    <location>
        <begin position="24"/>
        <end position="226"/>
    </location>
</feature>
<keyword evidence="7" id="KW-1015">Disulfide bond</keyword>
<dbReference type="OMA" id="QDQDTMG"/>
<evidence type="ECO:0000256" key="10">
    <source>
        <dbReference type="RuleBase" id="RU362112"/>
    </source>
</evidence>
<dbReference type="GO" id="GO:0006953">
    <property type="term" value="P:acute-phase response"/>
    <property type="evidence" value="ECO:0007669"/>
    <property type="project" value="UniProtKB-KW"/>
</dbReference>
<evidence type="ECO:0000256" key="5">
    <source>
        <dbReference type="ARBA" id="ARBA00022729"/>
    </source>
</evidence>
<evidence type="ECO:0000256" key="6">
    <source>
        <dbReference type="ARBA" id="ARBA00022837"/>
    </source>
</evidence>
<dbReference type="PROSITE" id="PS00289">
    <property type="entry name" value="PTX_1"/>
    <property type="match status" value="1"/>
</dbReference>
<dbReference type="GO" id="GO:0001849">
    <property type="term" value="F:complement component C1q complex binding"/>
    <property type="evidence" value="ECO:0007669"/>
    <property type="project" value="TreeGrafter"/>
</dbReference>
<evidence type="ECO:0000313" key="13">
    <source>
        <dbReference type="Proteomes" id="UP000694380"/>
    </source>
</evidence>
<dbReference type="InterPro" id="IPR001759">
    <property type="entry name" value="PTX_dom"/>
</dbReference>
<keyword evidence="2" id="KW-0011">Acute phase</keyword>
<keyword evidence="4 10" id="KW-0479">Metal-binding</keyword>
<evidence type="ECO:0000256" key="1">
    <source>
        <dbReference type="ARBA" id="ARBA00004613"/>
    </source>
</evidence>
<feature type="chain" id="PRO_5043057346" description="Pentraxin family member" evidence="10">
    <location>
        <begin position="20"/>
        <end position="228"/>
    </location>
</feature>
<comment type="subcellular location">
    <subcellularLocation>
        <location evidence="1 10">Secreted</location>
    </subcellularLocation>
</comment>
<dbReference type="PRINTS" id="PR00895">
    <property type="entry name" value="PENTAXIN"/>
</dbReference>
<evidence type="ECO:0000256" key="2">
    <source>
        <dbReference type="ARBA" id="ARBA00022486"/>
    </source>
</evidence>
<proteinExistence type="inferred from homology"/>
<dbReference type="Pfam" id="PF00354">
    <property type="entry name" value="Pentaxin"/>
    <property type="match status" value="1"/>
</dbReference>
<dbReference type="Proteomes" id="UP000694380">
    <property type="component" value="Unplaced"/>
</dbReference>
<dbReference type="Ensembl" id="ENSCPBT00000019014.1">
    <property type="protein sequence ID" value="ENSCPBP00000016070.1"/>
    <property type="gene ID" value="ENSCPBG00000011855.1"/>
</dbReference>
<dbReference type="SMART" id="SM00159">
    <property type="entry name" value="PTX"/>
    <property type="match status" value="1"/>
</dbReference>
<reference evidence="12" key="2">
    <citation type="submission" date="2025-09" db="UniProtKB">
        <authorList>
            <consortium name="Ensembl"/>
        </authorList>
    </citation>
    <scope>IDENTIFICATION</scope>
</reference>
<name>A0A8C3P2K3_CHRPI</name>
<dbReference type="GO" id="GO:0045087">
    <property type="term" value="P:innate immune response"/>
    <property type="evidence" value="ECO:0007669"/>
    <property type="project" value="TreeGrafter"/>
</dbReference>
<comment type="similarity">
    <text evidence="8 10">Belongs to the pentraxin family.</text>
</comment>
<dbReference type="PANTHER" id="PTHR45869:SF7">
    <property type="entry name" value="C-REACTIVE PROTEIN"/>
    <property type="match status" value="1"/>
</dbReference>
<dbReference type="FunFam" id="2.60.120.200:FF:000070">
    <property type="entry name" value="Serum amyloid P-component"/>
    <property type="match status" value="1"/>
</dbReference>
<dbReference type="InterPro" id="IPR030476">
    <property type="entry name" value="Pentaxin_CS"/>
</dbReference>
<gene>
    <name evidence="12" type="primary">LOC101950845</name>
</gene>
<dbReference type="GeneID" id="101950845"/>
<keyword evidence="6 10" id="KW-0106">Calcium</keyword>
<sequence>MEKLQFWLLVLTGFSGAVAQTDLHGKVFVFPKASATAHVLLKPRLEQPLRNVSVCLRFGGDLTRPYSLFSYATKAMDNDFLLFKPKPGELRLYVGGELVTFKVPERTDTSTGWVHVCASWESATGIAELWVNGSPLPRKGLKKGYSVSNQGVLVLGQEQDTPGGGFDINQSFVGEITDVYMWDTLLSPDEVSLAMSNGVLPHLVLDWRTLSYETKDYVVIKPSLLPMY</sequence>
<dbReference type="AlphaFoldDB" id="A0A8C3P2K3"/>
<dbReference type="Gene3D" id="2.60.120.200">
    <property type="match status" value="1"/>
</dbReference>
<dbReference type="CDD" id="cd00152">
    <property type="entry name" value="PTX"/>
    <property type="match status" value="1"/>
</dbReference>
<organism evidence="12 13">
    <name type="scientific">Chrysemys picta bellii</name>
    <name type="common">Western painted turtle</name>
    <name type="synonym">Emys bellii</name>
    <dbReference type="NCBI Taxonomy" id="8478"/>
    <lineage>
        <taxon>Eukaryota</taxon>
        <taxon>Metazoa</taxon>
        <taxon>Chordata</taxon>
        <taxon>Craniata</taxon>
        <taxon>Vertebrata</taxon>
        <taxon>Euteleostomi</taxon>
        <taxon>Archelosauria</taxon>
        <taxon>Testudinata</taxon>
        <taxon>Testudines</taxon>
        <taxon>Cryptodira</taxon>
        <taxon>Durocryptodira</taxon>
        <taxon>Testudinoidea</taxon>
        <taxon>Emydidae</taxon>
        <taxon>Chrysemys</taxon>
    </lineage>
</organism>
<keyword evidence="5 10" id="KW-0732">Signal</keyword>
<dbReference type="GO" id="GO:0046872">
    <property type="term" value="F:metal ion binding"/>
    <property type="evidence" value="ECO:0007669"/>
    <property type="project" value="UniProtKB-KW"/>
</dbReference>
<evidence type="ECO:0000313" key="12">
    <source>
        <dbReference type="Ensembl" id="ENSCPBP00000016070.1"/>
    </source>
</evidence>
<dbReference type="InterPro" id="IPR051005">
    <property type="entry name" value="Pentraxin_domain"/>
</dbReference>
<evidence type="ECO:0000259" key="11">
    <source>
        <dbReference type="PROSITE" id="PS51828"/>
    </source>
</evidence>
<evidence type="ECO:0000256" key="7">
    <source>
        <dbReference type="ARBA" id="ARBA00023157"/>
    </source>
</evidence>
<keyword evidence="13" id="KW-1185">Reference proteome</keyword>
<dbReference type="KEGG" id="cpic:101950845"/>
<protein>
    <recommendedName>
        <fullName evidence="10">Pentraxin family member</fullName>
    </recommendedName>
</protein>
<comment type="subunit">
    <text evidence="10">Homopentamer. Pentaxin (or pentraxin) have a discoid arrangement of 5 non-covalently bound subunits.</text>
</comment>
<dbReference type="PANTHER" id="PTHR45869">
    <property type="entry name" value="C-REACTIVE PROTEIN-RELATED"/>
    <property type="match status" value="1"/>
</dbReference>
<dbReference type="RefSeq" id="XP_023967441.1">
    <property type="nucleotide sequence ID" value="XM_024111673.3"/>
</dbReference>
<evidence type="ECO:0000256" key="8">
    <source>
        <dbReference type="ARBA" id="ARBA00038102"/>
    </source>
</evidence>
<accession>A0A8C3P2K3</accession>
<dbReference type="GO" id="GO:0005615">
    <property type="term" value="C:extracellular space"/>
    <property type="evidence" value="ECO:0007669"/>
    <property type="project" value="TreeGrafter"/>
</dbReference>
<keyword evidence="3" id="KW-0964">Secreted</keyword>